<organism evidence="1 2">
    <name type="scientific">Aspergillus aculeatinus CBS 121060</name>
    <dbReference type="NCBI Taxonomy" id="1448322"/>
    <lineage>
        <taxon>Eukaryota</taxon>
        <taxon>Fungi</taxon>
        <taxon>Dikarya</taxon>
        <taxon>Ascomycota</taxon>
        <taxon>Pezizomycotina</taxon>
        <taxon>Eurotiomycetes</taxon>
        <taxon>Eurotiomycetidae</taxon>
        <taxon>Eurotiales</taxon>
        <taxon>Aspergillaceae</taxon>
        <taxon>Aspergillus</taxon>
        <taxon>Aspergillus subgen. Circumdati</taxon>
    </lineage>
</organism>
<evidence type="ECO:0000313" key="2">
    <source>
        <dbReference type="Proteomes" id="UP000249661"/>
    </source>
</evidence>
<reference evidence="1" key="1">
    <citation type="submission" date="2018-02" db="EMBL/GenBank/DDBJ databases">
        <title>The genomes of Aspergillus section Nigri reveals drivers in fungal speciation.</title>
        <authorList>
            <consortium name="DOE Joint Genome Institute"/>
            <person name="Vesth T.C."/>
            <person name="Nybo J."/>
            <person name="Theobald S."/>
            <person name="Brandl J."/>
            <person name="Frisvad J.C."/>
            <person name="Nielsen K.F."/>
            <person name="Lyhne E.K."/>
            <person name="Kogle M.E."/>
            <person name="Kuo A."/>
            <person name="Riley R."/>
            <person name="Clum A."/>
            <person name="Nolan M."/>
            <person name="Lipzen A."/>
            <person name="Salamov A."/>
            <person name="Henrissat B."/>
            <person name="Wiebenga A."/>
            <person name="De vries R.P."/>
            <person name="Grigoriev I.V."/>
            <person name="Mortensen U.H."/>
            <person name="Andersen M.R."/>
            <person name="Baker S.E."/>
        </authorList>
    </citation>
    <scope>NUCLEOTIDE SEQUENCE</scope>
    <source>
        <strain evidence="1">CBS 121060</strain>
    </source>
</reference>
<name>A0ACD1H7D3_9EURO</name>
<accession>A0ACD1H7D3</accession>
<proteinExistence type="predicted"/>
<gene>
    <name evidence="1" type="ORF">BO66DRAFT_104439</name>
</gene>
<evidence type="ECO:0000313" key="1">
    <source>
        <dbReference type="EMBL" id="RAH69321.1"/>
    </source>
</evidence>
<dbReference type="EMBL" id="KZ824961">
    <property type="protein sequence ID" value="RAH69321.1"/>
    <property type="molecule type" value="Genomic_DNA"/>
</dbReference>
<sequence length="75" mass="8701">MRSCAYTPYRQTQTFSILFFRLLCYTRIFSGFTVAYIFSSLGVISISRDNIYFTFSFTLPGAVQKQTVFLVARLE</sequence>
<dbReference type="Proteomes" id="UP000249661">
    <property type="component" value="Unassembled WGS sequence"/>
</dbReference>
<protein>
    <submittedName>
        <fullName evidence="1">Uncharacterized protein</fullName>
    </submittedName>
</protein>
<keyword evidence="2" id="KW-1185">Reference proteome</keyword>